<keyword evidence="4 5" id="KW-0472">Membrane</keyword>
<dbReference type="SUPFAM" id="SSF90123">
    <property type="entry name" value="ABC transporter transmembrane region"/>
    <property type="match status" value="1"/>
</dbReference>
<sequence>MDDYSISVSSGDESVEPRKDEEVRAPFIALFRFARPYDILATTMAMVLGAVHGSCMPMAFFFLSDLYVAIYMPNDDGSLPPVDGPHSIRNAKVQEVGLTYVLLALVVLVARTGGCYLVIKAADRQVVAARRQYFYQILMQGPSWHDMHSAAELAPALVQDTHLFRDGIGERLVDFTRACFMAVSATVLACSRDWKVSILMAIIMPIAGMCMALSVEVVRNFSTVVEACYSKAGEVAVTATELIKTVTSFNGQRLELESFNGHVDEAHLNAIQIGVVAGYATGLINTVLITGMSLGVYFGSQWVLQDYETDCWRASPPFGTCRTGGTILSAMYTIIWGFTMGLGTMNMCFTAFASARAAIHRIVAILDEPRSATSQGLRVGSEDLKPERFRQCLVKLREPVTIRNPHALT</sequence>
<feature type="domain" description="ABC transmembrane type-1" evidence="6">
    <location>
        <begin position="45"/>
        <end position="354"/>
    </location>
</feature>
<comment type="caution">
    <text evidence="7">The sequence shown here is derived from an EMBL/GenBank/DDBJ whole genome shotgun (WGS) entry which is preliminary data.</text>
</comment>
<evidence type="ECO:0000256" key="3">
    <source>
        <dbReference type="ARBA" id="ARBA00022989"/>
    </source>
</evidence>
<dbReference type="InterPro" id="IPR011527">
    <property type="entry name" value="ABC1_TM_dom"/>
</dbReference>
<organism evidence="7 8">
    <name type="scientific">Symbiodinium pilosum</name>
    <name type="common">Dinoflagellate</name>
    <dbReference type="NCBI Taxonomy" id="2952"/>
    <lineage>
        <taxon>Eukaryota</taxon>
        <taxon>Sar</taxon>
        <taxon>Alveolata</taxon>
        <taxon>Dinophyceae</taxon>
        <taxon>Suessiales</taxon>
        <taxon>Symbiodiniaceae</taxon>
        <taxon>Symbiodinium</taxon>
    </lineage>
</organism>
<feature type="transmembrane region" description="Helical" evidence="5">
    <location>
        <begin position="97"/>
        <end position="119"/>
    </location>
</feature>
<dbReference type="PANTHER" id="PTHR43394:SF18">
    <property type="entry name" value="ABC TRANSPORTER B FAMILY MEMBER 11-LIKE"/>
    <property type="match status" value="1"/>
</dbReference>
<evidence type="ECO:0000259" key="6">
    <source>
        <dbReference type="PROSITE" id="PS50929"/>
    </source>
</evidence>
<dbReference type="OrthoDB" id="6500128at2759"/>
<dbReference type="PROSITE" id="PS50929">
    <property type="entry name" value="ABC_TM1F"/>
    <property type="match status" value="1"/>
</dbReference>
<dbReference type="Gene3D" id="1.20.1560.10">
    <property type="entry name" value="ABC transporter type 1, transmembrane domain"/>
    <property type="match status" value="1"/>
</dbReference>
<protein>
    <submittedName>
        <fullName evidence="7">Abcb1 protein</fullName>
    </submittedName>
</protein>
<name>A0A812Y2L9_SYMPI</name>
<keyword evidence="3 5" id="KW-1133">Transmembrane helix</keyword>
<accession>A0A812Y2L9</accession>
<evidence type="ECO:0000256" key="2">
    <source>
        <dbReference type="ARBA" id="ARBA00022692"/>
    </source>
</evidence>
<feature type="transmembrane region" description="Helical" evidence="5">
    <location>
        <begin position="196"/>
        <end position="215"/>
    </location>
</feature>
<dbReference type="AlphaFoldDB" id="A0A812Y2L9"/>
<reference evidence="7" key="1">
    <citation type="submission" date="2021-02" db="EMBL/GenBank/DDBJ databases">
        <authorList>
            <person name="Dougan E. K."/>
            <person name="Rhodes N."/>
            <person name="Thang M."/>
            <person name="Chan C."/>
        </authorList>
    </citation>
    <scope>NUCLEOTIDE SEQUENCE</scope>
</reference>
<dbReference type="GO" id="GO:0005524">
    <property type="term" value="F:ATP binding"/>
    <property type="evidence" value="ECO:0007669"/>
    <property type="project" value="InterPro"/>
</dbReference>
<dbReference type="Pfam" id="PF00664">
    <property type="entry name" value="ABC_membrane"/>
    <property type="match status" value="1"/>
</dbReference>
<dbReference type="GO" id="GO:0015421">
    <property type="term" value="F:ABC-type oligopeptide transporter activity"/>
    <property type="evidence" value="ECO:0007669"/>
    <property type="project" value="TreeGrafter"/>
</dbReference>
<dbReference type="EMBL" id="CAJNIZ010047201">
    <property type="protein sequence ID" value="CAE7764160.1"/>
    <property type="molecule type" value="Genomic_DNA"/>
</dbReference>
<evidence type="ECO:0000256" key="4">
    <source>
        <dbReference type="ARBA" id="ARBA00023136"/>
    </source>
</evidence>
<feature type="transmembrane region" description="Helical" evidence="5">
    <location>
        <begin position="39"/>
        <end position="63"/>
    </location>
</feature>
<dbReference type="InterPro" id="IPR036640">
    <property type="entry name" value="ABC1_TM_sf"/>
</dbReference>
<keyword evidence="2 5" id="KW-0812">Transmembrane</keyword>
<gene>
    <name evidence="7" type="primary">Abcb1</name>
    <name evidence="7" type="ORF">SPIL2461_LOCUS22367</name>
</gene>
<evidence type="ECO:0000313" key="8">
    <source>
        <dbReference type="Proteomes" id="UP000649617"/>
    </source>
</evidence>
<keyword evidence="8" id="KW-1185">Reference proteome</keyword>
<dbReference type="GO" id="GO:0090374">
    <property type="term" value="P:oligopeptide export from mitochondrion"/>
    <property type="evidence" value="ECO:0007669"/>
    <property type="project" value="TreeGrafter"/>
</dbReference>
<evidence type="ECO:0000256" key="1">
    <source>
        <dbReference type="ARBA" id="ARBA00004141"/>
    </source>
</evidence>
<evidence type="ECO:0000313" key="7">
    <source>
        <dbReference type="EMBL" id="CAE7764160.1"/>
    </source>
</evidence>
<dbReference type="InterPro" id="IPR039421">
    <property type="entry name" value="Type_1_exporter"/>
</dbReference>
<dbReference type="GO" id="GO:0005743">
    <property type="term" value="C:mitochondrial inner membrane"/>
    <property type="evidence" value="ECO:0007669"/>
    <property type="project" value="TreeGrafter"/>
</dbReference>
<comment type="subcellular location">
    <subcellularLocation>
        <location evidence="1">Membrane</location>
        <topology evidence="1">Multi-pass membrane protein</topology>
    </subcellularLocation>
</comment>
<dbReference type="PANTHER" id="PTHR43394">
    <property type="entry name" value="ATP-DEPENDENT PERMEASE MDL1, MITOCHONDRIAL"/>
    <property type="match status" value="1"/>
</dbReference>
<evidence type="ECO:0000256" key="5">
    <source>
        <dbReference type="SAM" id="Phobius"/>
    </source>
</evidence>
<proteinExistence type="predicted"/>
<dbReference type="Proteomes" id="UP000649617">
    <property type="component" value="Unassembled WGS sequence"/>
</dbReference>